<organism evidence="1 2">
    <name type="scientific">Melastoma candidum</name>
    <dbReference type="NCBI Taxonomy" id="119954"/>
    <lineage>
        <taxon>Eukaryota</taxon>
        <taxon>Viridiplantae</taxon>
        <taxon>Streptophyta</taxon>
        <taxon>Embryophyta</taxon>
        <taxon>Tracheophyta</taxon>
        <taxon>Spermatophyta</taxon>
        <taxon>Magnoliopsida</taxon>
        <taxon>eudicotyledons</taxon>
        <taxon>Gunneridae</taxon>
        <taxon>Pentapetalae</taxon>
        <taxon>rosids</taxon>
        <taxon>malvids</taxon>
        <taxon>Myrtales</taxon>
        <taxon>Melastomataceae</taxon>
        <taxon>Melastomatoideae</taxon>
        <taxon>Melastomateae</taxon>
        <taxon>Melastoma</taxon>
    </lineage>
</organism>
<protein>
    <submittedName>
        <fullName evidence="1">Uncharacterized protein</fullName>
    </submittedName>
</protein>
<gene>
    <name evidence="1" type="ORF">MLD38_018069</name>
</gene>
<sequence>MPHVTSIVTVILDADNYPIWLSLMISFLSSMSQMPYVDGSIRQPAAEIILANGLRLPNLKLSTWTRINHSIWGNLLATMSWGLMLEFYDILPAYDIWSAIRRRFLQNTLARELELRDRLLSLCLTNQGMASYLRDLKNIGDQLAIIGKLVPQSEMILYVLRGLPSSYESLVTTLSYSVADETFDQIRAYLLNYEQRLC</sequence>
<reference evidence="2" key="1">
    <citation type="journal article" date="2023" name="Front. Plant Sci.">
        <title>Chromosomal-level genome assembly of Melastoma candidum provides insights into trichome evolution.</title>
        <authorList>
            <person name="Zhong Y."/>
            <person name="Wu W."/>
            <person name="Sun C."/>
            <person name="Zou P."/>
            <person name="Liu Y."/>
            <person name="Dai S."/>
            <person name="Zhou R."/>
        </authorList>
    </citation>
    <scope>NUCLEOTIDE SEQUENCE [LARGE SCALE GENOMIC DNA]</scope>
</reference>
<evidence type="ECO:0000313" key="2">
    <source>
        <dbReference type="Proteomes" id="UP001057402"/>
    </source>
</evidence>
<name>A0ACB9QWQ6_9MYRT</name>
<evidence type="ECO:0000313" key="1">
    <source>
        <dbReference type="EMBL" id="KAI4369648.1"/>
    </source>
</evidence>
<dbReference type="EMBL" id="CM042884">
    <property type="protein sequence ID" value="KAI4369648.1"/>
    <property type="molecule type" value="Genomic_DNA"/>
</dbReference>
<accession>A0ACB9QWQ6</accession>
<keyword evidence="2" id="KW-1185">Reference proteome</keyword>
<comment type="caution">
    <text evidence="1">The sequence shown here is derived from an EMBL/GenBank/DDBJ whole genome shotgun (WGS) entry which is preliminary data.</text>
</comment>
<proteinExistence type="predicted"/>
<dbReference type="Proteomes" id="UP001057402">
    <property type="component" value="Chromosome 5"/>
</dbReference>